<dbReference type="SMART" id="SM00924">
    <property type="entry name" value="MgtE_N"/>
    <property type="match status" value="1"/>
</dbReference>
<dbReference type="Gene3D" id="1.10.357.20">
    <property type="entry name" value="SLC41 divalent cation transporters, integral membrane domain"/>
    <property type="match status" value="1"/>
</dbReference>
<feature type="domain" description="CBS" evidence="10">
    <location>
        <begin position="146"/>
        <end position="209"/>
    </location>
</feature>
<feature type="transmembrane region" description="Helical" evidence="9">
    <location>
        <begin position="432"/>
        <end position="455"/>
    </location>
</feature>
<dbReference type="InterPro" id="IPR006669">
    <property type="entry name" value="MgtE_transporter"/>
</dbReference>
<dbReference type="Pfam" id="PF01769">
    <property type="entry name" value="MgtE"/>
    <property type="match status" value="1"/>
</dbReference>
<dbReference type="InterPro" id="IPR006668">
    <property type="entry name" value="Mg_transptr_MgtE_intracell_dom"/>
</dbReference>
<dbReference type="GO" id="GO:0046872">
    <property type="term" value="F:metal ion binding"/>
    <property type="evidence" value="ECO:0007669"/>
    <property type="project" value="UniProtKB-KW"/>
</dbReference>
<keyword evidence="4 9" id="KW-0812">Transmembrane</keyword>
<dbReference type="Pfam" id="PF03448">
    <property type="entry name" value="MgtE_N"/>
    <property type="match status" value="1"/>
</dbReference>
<feature type="transmembrane region" description="Helical" evidence="9">
    <location>
        <begin position="320"/>
        <end position="346"/>
    </location>
</feature>
<comment type="caution">
    <text evidence="11">The sequence shown here is derived from an EMBL/GenBank/DDBJ whole genome shotgun (WGS) entry which is preliminary data.</text>
</comment>
<comment type="similarity">
    <text evidence="2 9">Belongs to the SLC41A transporter family.</text>
</comment>
<dbReference type="PANTHER" id="PTHR43773:SF1">
    <property type="entry name" value="MAGNESIUM TRANSPORTER MGTE"/>
    <property type="match status" value="1"/>
</dbReference>
<dbReference type="GO" id="GO:0015095">
    <property type="term" value="F:magnesium ion transmembrane transporter activity"/>
    <property type="evidence" value="ECO:0007669"/>
    <property type="project" value="UniProtKB-UniRule"/>
</dbReference>
<evidence type="ECO:0000256" key="3">
    <source>
        <dbReference type="ARBA" id="ARBA00022448"/>
    </source>
</evidence>
<organism evidence="11">
    <name type="scientific">Thiolapillus brandeum</name>
    <dbReference type="NCBI Taxonomy" id="1076588"/>
    <lineage>
        <taxon>Bacteria</taxon>
        <taxon>Pseudomonadati</taxon>
        <taxon>Pseudomonadota</taxon>
        <taxon>Gammaproteobacteria</taxon>
        <taxon>Chromatiales</taxon>
        <taxon>Sedimenticolaceae</taxon>
        <taxon>Thiolapillus</taxon>
    </lineage>
</organism>
<comment type="subcellular location">
    <subcellularLocation>
        <location evidence="9">Cell membrane</location>
        <topology evidence="9">Multi-pass membrane protein</topology>
    </subcellularLocation>
    <subcellularLocation>
        <location evidence="1">Membrane</location>
        <topology evidence="1">Multi-pass membrane protein</topology>
    </subcellularLocation>
</comment>
<dbReference type="CDD" id="cd04606">
    <property type="entry name" value="CBS_pair_Mg_transporter"/>
    <property type="match status" value="1"/>
</dbReference>
<evidence type="ECO:0000256" key="4">
    <source>
        <dbReference type="ARBA" id="ARBA00022692"/>
    </source>
</evidence>
<protein>
    <recommendedName>
        <fullName evidence="9">Magnesium transporter MgtE</fullName>
    </recommendedName>
</protein>
<comment type="function">
    <text evidence="9">Acts as a magnesium transporter.</text>
</comment>
<keyword evidence="3 9" id="KW-0813">Transport</keyword>
<dbReference type="PANTHER" id="PTHR43773">
    <property type="entry name" value="MAGNESIUM TRANSPORTER MGTE"/>
    <property type="match status" value="1"/>
</dbReference>
<evidence type="ECO:0000256" key="8">
    <source>
        <dbReference type="PROSITE-ProRule" id="PRU00703"/>
    </source>
</evidence>
<evidence type="ECO:0000259" key="10">
    <source>
        <dbReference type="PROSITE" id="PS51371"/>
    </source>
</evidence>
<evidence type="ECO:0000256" key="5">
    <source>
        <dbReference type="ARBA" id="ARBA00022842"/>
    </source>
</evidence>
<feature type="domain" description="CBS" evidence="10">
    <location>
        <begin position="211"/>
        <end position="269"/>
    </location>
</feature>
<dbReference type="EMBL" id="DROM01000001">
    <property type="protein sequence ID" value="HHH12597.1"/>
    <property type="molecule type" value="Genomic_DNA"/>
</dbReference>
<dbReference type="GO" id="GO:0005886">
    <property type="term" value="C:plasma membrane"/>
    <property type="evidence" value="ECO:0007669"/>
    <property type="project" value="UniProtKB-SubCell"/>
</dbReference>
<dbReference type="PROSITE" id="PS51371">
    <property type="entry name" value="CBS"/>
    <property type="match status" value="2"/>
</dbReference>
<evidence type="ECO:0000256" key="7">
    <source>
        <dbReference type="ARBA" id="ARBA00023136"/>
    </source>
</evidence>
<evidence type="ECO:0000256" key="1">
    <source>
        <dbReference type="ARBA" id="ARBA00004141"/>
    </source>
</evidence>
<dbReference type="InterPro" id="IPR006667">
    <property type="entry name" value="SLC41_membr_dom"/>
</dbReference>
<dbReference type="SUPFAM" id="SSF161093">
    <property type="entry name" value="MgtE membrane domain-like"/>
    <property type="match status" value="1"/>
</dbReference>
<accession>A0A7C5IY15</accession>
<keyword evidence="7 9" id="KW-0472">Membrane</keyword>
<evidence type="ECO:0000313" key="11">
    <source>
        <dbReference type="EMBL" id="HHH12597.1"/>
    </source>
</evidence>
<feature type="transmembrane region" description="Helical" evidence="9">
    <location>
        <begin position="367"/>
        <end position="388"/>
    </location>
</feature>
<keyword evidence="6 9" id="KW-1133">Transmembrane helix</keyword>
<dbReference type="InterPro" id="IPR046342">
    <property type="entry name" value="CBS_dom_sf"/>
</dbReference>
<dbReference type="Gene3D" id="3.10.580.10">
    <property type="entry name" value="CBS-domain"/>
    <property type="match status" value="1"/>
</dbReference>
<dbReference type="SMART" id="SM00116">
    <property type="entry name" value="CBS"/>
    <property type="match status" value="2"/>
</dbReference>
<sequence length="456" mass="50019">MSTSATQTGSEREISHLLRIQELLEQDAWREAADLLRKLPPAEVAHVLEALPLTQRQILWDLLDTDQDGETLMELTEGVRNELVQNMDQQEIVAATENMDVDDLADFIQELPVDVTREILESLDEQDRHRLETVLSYPEDTAGGLMNTDTVTVRPEVTLDVVLRYLRQLGDRVPRNTDQLFVTNRQDRYLGALRLSDLVTHDPQQTVAEVMNLDVKPFKAYADASEVARRFEQYDLISAPVVDEEGRLVGRITVDDVVDLIREEGEHQFMGSAGLSEDEDMFAPVLESSKRRAVWLGINLLTAFLASWVIGQFQETLDKIVALAVLMPIVASMGGVGGTQTLTLAIRGIALGQLSGKNAIYLVMKELAVAAINGIVWAVVVGLIASYWFHSTDIALVIGAAMIINLIAAAVTGAVLPLVLEKLGIDPALAGGVLLTTVTDVVGFLSFLGLATLFLL</sequence>
<dbReference type="InterPro" id="IPR038076">
    <property type="entry name" value="MgtE_N_sf"/>
</dbReference>
<dbReference type="InterPro" id="IPR000644">
    <property type="entry name" value="CBS_dom"/>
</dbReference>
<dbReference type="SUPFAM" id="SSF158791">
    <property type="entry name" value="MgtE N-terminal domain-like"/>
    <property type="match status" value="1"/>
</dbReference>
<dbReference type="AlphaFoldDB" id="A0A7C5IY15"/>
<evidence type="ECO:0000256" key="2">
    <source>
        <dbReference type="ARBA" id="ARBA00009749"/>
    </source>
</evidence>
<keyword evidence="8" id="KW-0129">CBS domain</keyword>
<keyword evidence="5 9" id="KW-0460">Magnesium</keyword>
<proteinExistence type="inferred from homology"/>
<dbReference type="Proteomes" id="UP000886100">
    <property type="component" value="Unassembled WGS sequence"/>
</dbReference>
<keyword evidence="9" id="KW-0479">Metal-binding</keyword>
<gene>
    <name evidence="11" type="primary">mgtE</name>
    <name evidence="11" type="ORF">ENJ98_00010</name>
</gene>
<dbReference type="InterPro" id="IPR036739">
    <property type="entry name" value="SLC41_membr_dom_sf"/>
</dbReference>
<comment type="subunit">
    <text evidence="9">Homodimer.</text>
</comment>
<dbReference type="NCBIfam" id="TIGR00400">
    <property type="entry name" value="mgtE"/>
    <property type="match status" value="1"/>
</dbReference>
<dbReference type="Gene3D" id="1.25.60.10">
    <property type="entry name" value="MgtE N-terminal domain-like"/>
    <property type="match status" value="1"/>
</dbReference>
<feature type="transmembrane region" description="Helical" evidence="9">
    <location>
        <begin position="293"/>
        <end position="314"/>
    </location>
</feature>
<evidence type="ECO:0000256" key="6">
    <source>
        <dbReference type="ARBA" id="ARBA00022989"/>
    </source>
</evidence>
<dbReference type="Pfam" id="PF00571">
    <property type="entry name" value="CBS"/>
    <property type="match status" value="2"/>
</dbReference>
<reference evidence="11" key="1">
    <citation type="journal article" date="2020" name="mSystems">
        <title>Genome- and Community-Level Interaction Insights into Carbon Utilization and Element Cycling Functions of Hydrothermarchaeota in Hydrothermal Sediment.</title>
        <authorList>
            <person name="Zhou Z."/>
            <person name="Liu Y."/>
            <person name="Xu W."/>
            <person name="Pan J."/>
            <person name="Luo Z.H."/>
            <person name="Li M."/>
        </authorList>
    </citation>
    <scope>NUCLEOTIDE SEQUENCE [LARGE SCALE GENOMIC DNA]</scope>
    <source>
        <strain evidence="11">HyVt-535</strain>
    </source>
</reference>
<keyword evidence="9" id="KW-1003">Cell membrane</keyword>
<feature type="transmembrane region" description="Helical" evidence="9">
    <location>
        <begin position="394"/>
        <end position="420"/>
    </location>
</feature>
<name>A0A7C5IY15_9GAMM</name>
<dbReference type="SUPFAM" id="SSF54631">
    <property type="entry name" value="CBS-domain pair"/>
    <property type="match status" value="1"/>
</dbReference>
<evidence type="ECO:0000256" key="9">
    <source>
        <dbReference type="RuleBase" id="RU362011"/>
    </source>
</evidence>